<protein>
    <submittedName>
        <fullName evidence="1">Uncharacterized protein</fullName>
    </submittedName>
</protein>
<keyword evidence="2" id="KW-1185">Reference proteome</keyword>
<dbReference type="Proteomes" id="UP000015105">
    <property type="component" value="Chromosome 5D"/>
</dbReference>
<accession>A0A453M8P1</accession>
<reference evidence="1" key="4">
    <citation type="submission" date="2019-03" db="UniProtKB">
        <authorList>
            <consortium name="EnsemblPlants"/>
        </authorList>
    </citation>
    <scope>IDENTIFICATION</scope>
</reference>
<reference evidence="2" key="2">
    <citation type="journal article" date="2017" name="Nat. Plants">
        <title>The Aegilops tauschii genome reveals multiple impacts of transposons.</title>
        <authorList>
            <person name="Zhao G."/>
            <person name="Zou C."/>
            <person name="Li K."/>
            <person name="Wang K."/>
            <person name="Li T."/>
            <person name="Gao L."/>
            <person name="Zhang X."/>
            <person name="Wang H."/>
            <person name="Yang Z."/>
            <person name="Liu X."/>
            <person name="Jiang W."/>
            <person name="Mao L."/>
            <person name="Kong X."/>
            <person name="Jiao Y."/>
            <person name="Jia J."/>
        </authorList>
    </citation>
    <scope>NUCLEOTIDE SEQUENCE [LARGE SCALE GENOMIC DNA]</scope>
    <source>
        <strain evidence="2">cv. AL8/78</strain>
    </source>
</reference>
<dbReference type="EnsemblPlants" id="AET5Gv21094500.3">
    <property type="protein sequence ID" value="AET5Gv21094500.3"/>
    <property type="gene ID" value="AET5Gv21094500"/>
</dbReference>
<proteinExistence type="predicted"/>
<evidence type="ECO:0000313" key="2">
    <source>
        <dbReference type="Proteomes" id="UP000015105"/>
    </source>
</evidence>
<reference evidence="1" key="3">
    <citation type="journal article" date="2017" name="Nature">
        <title>Genome sequence of the progenitor of the wheat D genome Aegilops tauschii.</title>
        <authorList>
            <person name="Luo M.C."/>
            <person name="Gu Y.Q."/>
            <person name="Puiu D."/>
            <person name="Wang H."/>
            <person name="Twardziok S.O."/>
            <person name="Deal K.R."/>
            <person name="Huo N."/>
            <person name="Zhu T."/>
            <person name="Wang L."/>
            <person name="Wang Y."/>
            <person name="McGuire P.E."/>
            <person name="Liu S."/>
            <person name="Long H."/>
            <person name="Ramasamy R.K."/>
            <person name="Rodriguez J.C."/>
            <person name="Van S.L."/>
            <person name="Yuan L."/>
            <person name="Wang Z."/>
            <person name="Xia Z."/>
            <person name="Xiao L."/>
            <person name="Anderson O.D."/>
            <person name="Ouyang S."/>
            <person name="Liang Y."/>
            <person name="Zimin A.V."/>
            <person name="Pertea G."/>
            <person name="Qi P."/>
            <person name="Bennetzen J.L."/>
            <person name="Dai X."/>
            <person name="Dawson M.W."/>
            <person name="Muller H.G."/>
            <person name="Kugler K."/>
            <person name="Rivarola-Duarte L."/>
            <person name="Spannagl M."/>
            <person name="Mayer K.F.X."/>
            <person name="Lu F.H."/>
            <person name="Bevan M.W."/>
            <person name="Leroy P."/>
            <person name="Li P."/>
            <person name="You F.M."/>
            <person name="Sun Q."/>
            <person name="Liu Z."/>
            <person name="Lyons E."/>
            <person name="Wicker T."/>
            <person name="Salzberg S.L."/>
            <person name="Devos K.M."/>
            <person name="Dvorak J."/>
        </authorList>
    </citation>
    <scope>NUCLEOTIDE SEQUENCE [LARGE SCALE GENOMIC DNA]</scope>
    <source>
        <strain evidence="1">cv. AL8/78</strain>
    </source>
</reference>
<organism evidence="1 2">
    <name type="scientific">Aegilops tauschii subsp. strangulata</name>
    <name type="common">Goatgrass</name>
    <dbReference type="NCBI Taxonomy" id="200361"/>
    <lineage>
        <taxon>Eukaryota</taxon>
        <taxon>Viridiplantae</taxon>
        <taxon>Streptophyta</taxon>
        <taxon>Embryophyta</taxon>
        <taxon>Tracheophyta</taxon>
        <taxon>Spermatophyta</taxon>
        <taxon>Magnoliopsida</taxon>
        <taxon>Liliopsida</taxon>
        <taxon>Poales</taxon>
        <taxon>Poaceae</taxon>
        <taxon>BOP clade</taxon>
        <taxon>Pooideae</taxon>
        <taxon>Triticodae</taxon>
        <taxon>Triticeae</taxon>
        <taxon>Triticinae</taxon>
        <taxon>Aegilops</taxon>
    </lineage>
</organism>
<evidence type="ECO:0000313" key="1">
    <source>
        <dbReference type="EnsemblPlants" id="AET5Gv21094500.3"/>
    </source>
</evidence>
<reference evidence="1" key="5">
    <citation type="journal article" date="2021" name="G3 (Bethesda)">
        <title>Aegilops tauschii genome assembly Aet v5.0 features greater sequence contiguity and improved annotation.</title>
        <authorList>
            <person name="Wang L."/>
            <person name="Zhu T."/>
            <person name="Rodriguez J.C."/>
            <person name="Deal K.R."/>
            <person name="Dubcovsky J."/>
            <person name="McGuire P.E."/>
            <person name="Lux T."/>
            <person name="Spannagl M."/>
            <person name="Mayer K.F.X."/>
            <person name="Baldrich P."/>
            <person name="Meyers B.C."/>
            <person name="Huo N."/>
            <person name="Gu Y.Q."/>
            <person name="Zhou H."/>
            <person name="Devos K.M."/>
            <person name="Bennetzen J.L."/>
            <person name="Unver T."/>
            <person name="Budak H."/>
            <person name="Gulick P.J."/>
            <person name="Galiba G."/>
            <person name="Kalapos B."/>
            <person name="Nelson D.R."/>
            <person name="Li P."/>
            <person name="You F.M."/>
            <person name="Luo M.C."/>
            <person name="Dvorak J."/>
        </authorList>
    </citation>
    <scope>NUCLEOTIDE SEQUENCE [LARGE SCALE GENOMIC DNA]</scope>
    <source>
        <strain evidence="1">cv. AL8/78</strain>
    </source>
</reference>
<reference evidence="2" key="1">
    <citation type="journal article" date="2014" name="Science">
        <title>Ancient hybridizations among the ancestral genomes of bread wheat.</title>
        <authorList>
            <consortium name="International Wheat Genome Sequencing Consortium,"/>
            <person name="Marcussen T."/>
            <person name="Sandve S.R."/>
            <person name="Heier L."/>
            <person name="Spannagl M."/>
            <person name="Pfeifer M."/>
            <person name="Jakobsen K.S."/>
            <person name="Wulff B.B."/>
            <person name="Steuernagel B."/>
            <person name="Mayer K.F."/>
            <person name="Olsen O.A."/>
        </authorList>
    </citation>
    <scope>NUCLEOTIDE SEQUENCE [LARGE SCALE GENOMIC DNA]</scope>
    <source>
        <strain evidence="2">cv. AL8/78</strain>
    </source>
</reference>
<sequence>LRRVVLARTCRLKKRWDELLDKIIDDHATKSPWLVGGVHHQHDEQDQDRDLVDILLSLQHEYNLTRDNVKVILMV</sequence>
<dbReference type="AlphaFoldDB" id="A0A453M8P1"/>
<dbReference type="Gramene" id="AET5Gv21094500.3">
    <property type="protein sequence ID" value="AET5Gv21094500.3"/>
    <property type="gene ID" value="AET5Gv21094500"/>
</dbReference>
<name>A0A453M8P1_AEGTS</name>